<organism evidence="1 2">
    <name type="scientific">Steccherinum ochraceum</name>
    <dbReference type="NCBI Taxonomy" id="92696"/>
    <lineage>
        <taxon>Eukaryota</taxon>
        <taxon>Fungi</taxon>
        <taxon>Dikarya</taxon>
        <taxon>Basidiomycota</taxon>
        <taxon>Agaricomycotina</taxon>
        <taxon>Agaricomycetes</taxon>
        <taxon>Polyporales</taxon>
        <taxon>Steccherinaceae</taxon>
        <taxon>Steccherinum</taxon>
    </lineage>
</organism>
<reference evidence="1 2" key="1">
    <citation type="submission" date="2018-11" db="EMBL/GenBank/DDBJ databases">
        <title>Genome assembly of Steccherinum ochraceum LE-BIN_3174, the white-rot fungus of the Steccherinaceae family (The Residual Polyporoid clade, Polyporales, Basidiomycota).</title>
        <authorList>
            <person name="Fedorova T.V."/>
            <person name="Glazunova O.A."/>
            <person name="Landesman E.O."/>
            <person name="Moiseenko K.V."/>
            <person name="Psurtseva N.V."/>
            <person name="Savinova O.S."/>
            <person name="Shakhova N.V."/>
            <person name="Tyazhelova T.V."/>
            <person name="Vasina D.V."/>
        </authorList>
    </citation>
    <scope>NUCLEOTIDE SEQUENCE [LARGE SCALE GENOMIC DNA]</scope>
    <source>
        <strain evidence="1 2">LE-BIN_3174</strain>
    </source>
</reference>
<proteinExistence type="predicted"/>
<keyword evidence="2" id="KW-1185">Reference proteome</keyword>
<evidence type="ECO:0000313" key="2">
    <source>
        <dbReference type="Proteomes" id="UP000292702"/>
    </source>
</evidence>
<protein>
    <submittedName>
        <fullName evidence="1">Uncharacterized protein</fullName>
    </submittedName>
</protein>
<dbReference type="OrthoDB" id="3041043at2759"/>
<comment type="caution">
    <text evidence="1">The sequence shown here is derived from an EMBL/GenBank/DDBJ whole genome shotgun (WGS) entry which is preliminary data.</text>
</comment>
<dbReference type="Proteomes" id="UP000292702">
    <property type="component" value="Unassembled WGS sequence"/>
</dbReference>
<evidence type="ECO:0000313" key="1">
    <source>
        <dbReference type="EMBL" id="TCD60895.1"/>
    </source>
</evidence>
<gene>
    <name evidence="1" type="ORF">EIP91_009321</name>
</gene>
<sequence length="373" mass="43279">MAVSIGTAQPEDHPSPLHLVMSDDDFAFAFLEICDAQTIYRLQRCCRPFCAATRRYCSSRFHLRRLTANRFFTETQTAALRRLLRQTNAFIGGSQAVSLFSRQTFHTADLDIYVDHRTASAWSQFFTRVCDYNFIPKRDQPARWEEALELEHWTVSIYQEIGTVLDFKLRRNESDWNVQLIVIPNTVSPLSSVLRYHSTAVMCFITADVAYCLFPRATICNRRSMVLDTVHQRGRCEEAYNKYRQRGWTVEFREDILDDDIERMFRPGERWVGDGLTWRIQFGEDRGHAVRPEEDTPIAECTTRIGPVLQASAFRLETDPQAVIKWEDLSHPRLYYTHAVGEVSDELLQWLTATTSDGEYIDSLLVSHLVSQR</sequence>
<dbReference type="STRING" id="92696.A0A4R0R763"/>
<name>A0A4R0R763_9APHY</name>
<dbReference type="AlphaFoldDB" id="A0A4R0R763"/>
<accession>A0A4R0R763</accession>
<dbReference type="EMBL" id="RWJN01000529">
    <property type="protein sequence ID" value="TCD60895.1"/>
    <property type="molecule type" value="Genomic_DNA"/>
</dbReference>